<gene>
    <name evidence="3" type="ORF">C8D94_10419</name>
</gene>
<dbReference type="Pfam" id="PF01433">
    <property type="entry name" value="Peptidase_M1"/>
    <property type="match status" value="1"/>
</dbReference>
<feature type="domain" description="Peptidase M1 membrane alanine aminopeptidase" evidence="2">
    <location>
        <begin position="402"/>
        <end position="585"/>
    </location>
</feature>
<evidence type="ECO:0000313" key="4">
    <source>
        <dbReference type="Proteomes" id="UP000255317"/>
    </source>
</evidence>
<evidence type="ECO:0000256" key="1">
    <source>
        <dbReference type="SAM" id="SignalP"/>
    </source>
</evidence>
<comment type="caution">
    <text evidence="3">The sequence shown here is derived from an EMBL/GenBank/DDBJ whole genome shotgun (WGS) entry which is preliminary data.</text>
</comment>
<reference evidence="3 4" key="1">
    <citation type="submission" date="2018-07" db="EMBL/GenBank/DDBJ databases">
        <title>Genomic Encyclopedia of Type Strains, Phase IV (KMG-IV): sequencing the most valuable type-strain genomes for metagenomic binning, comparative biology and taxonomic classification.</title>
        <authorList>
            <person name="Goeker M."/>
        </authorList>
    </citation>
    <scope>NUCLEOTIDE SEQUENCE [LARGE SCALE GENOMIC DNA]</scope>
    <source>
        <strain evidence="3 4">DSM 101478</strain>
    </source>
</reference>
<dbReference type="GO" id="GO:0042277">
    <property type="term" value="F:peptide binding"/>
    <property type="evidence" value="ECO:0007669"/>
    <property type="project" value="TreeGrafter"/>
</dbReference>
<dbReference type="InterPro" id="IPR027268">
    <property type="entry name" value="Peptidase_M4/M1_CTD_sf"/>
</dbReference>
<feature type="chain" id="PRO_5016810982" description="Peptidase M1 membrane alanine aminopeptidase domain-containing protein" evidence="1">
    <location>
        <begin position="22"/>
        <end position="771"/>
    </location>
</feature>
<dbReference type="EMBL" id="QRAO01000004">
    <property type="protein sequence ID" value="RDK84647.1"/>
    <property type="molecule type" value="Genomic_DNA"/>
</dbReference>
<accession>A0A370Q8F7</accession>
<dbReference type="GO" id="GO:0005737">
    <property type="term" value="C:cytoplasm"/>
    <property type="evidence" value="ECO:0007669"/>
    <property type="project" value="TreeGrafter"/>
</dbReference>
<dbReference type="Gene3D" id="1.10.390.10">
    <property type="entry name" value="Neutral Protease Domain 2"/>
    <property type="match status" value="1"/>
</dbReference>
<proteinExistence type="predicted"/>
<evidence type="ECO:0000313" key="3">
    <source>
        <dbReference type="EMBL" id="RDK84647.1"/>
    </source>
</evidence>
<dbReference type="GO" id="GO:0043171">
    <property type="term" value="P:peptide catabolic process"/>
    <property type="evidence" value="ECO:0007669"/>
    <property type="project" value="TreeGrafter"/>
</dbReference>
<feature type="signal peptide" evidence="1">
    <location>
        <begin position="1"/>
        <end position="21"/>
    </location>
</feature>
<dbReference type="RefSeq" id="WP_115124072.1">
    <property type="nucleotide sequence ID" value="NZ_QRAO01000004.1"/>
</dbReference>
<dbReference type="GO" id="GO:0016020">
    <property type="term" value="C:membrane"/>
    <property type="evidence" value="ECO:0007669"/>
    <property type="project" value="TreeGrafter"/>
</dbReference>
<keyword evidence="1" id="KW-0732">Signal</keyword>
<sequence>MKLVKYLSLIALFLTAGMAYAQDGDVEKDEARKPGHYNNNRFKQLYEEFSTPNVYRSPNGAPGPQYYQQRADYEMDLILDDKTSRLYGTETITYTNNSPDELEYLWVQLDQNVRARDSKSPLIEPSGATPAELASSFVGKYMGAGFDGGFKIDYVKDKSGNPLPHTINRTMMRIDLPEAMETGDKFTFSIKWWYNIPDHTVDRARSGYEVFEDGNKGYVIAQFYPRMAVYSDVEGWQNSQFWGRDEFALPFGDFEVNITVPADHVLDATGELLNRKEVFSSTMMNRYEKAKKEYKEPVQIVTEAEAETASKGFASGTKTWKFKAEMVRDYGFATSRRYMWDMMAVKIGNRDVMAVSVYPPEGNPLWEDWSTKVVASTLETYSRMAFDYPYHKAISVHAKNQGMEYPMICWNYGRPDKDGNYSERTKYGMFGVVIHEVGHNYYPMIVNSDERQWTWMDEGINTFVQYVAEQDFGEKYPEAIAPNTKYPSRRGPAKNIVGYMAGDQDYIMPIMTKGLNTYSFGANAYSKPATGLNILRETIMGRELFDYAFKTYSQRWMFKHPTPEDFFRTMEDASAVDLDWFWRAWFYTTDYTDIGVKEVKKFYVTSKMNKEVREMMEARGMKESDLPPLVYLVEEGSEDFDPSMKNATLDEVTTLQEYIMDNVPAEDRAAMKNPKYFYEVVFEKPGGIPMPIIAEITYADGSTERITYPAQIWRKNDAEVGKVIASEKEITKIMVDPDEETADIDTSNNAWPKRKKLGEFNKFKNEVKGEE</sequence>
<keyword evidence="4" id="KW-1185">Reference proteome</keyword>
<dbReference type="AlphaFoldDB" id="A0A370Q8F7"/>
<dbReference type="SUPFAM" id="SSF55486">
    <property type="entry name" value="Metalloproteases ('zincins'), catalytic domain"/>
    <property type="match status" value="1"/>
</dbReference>
<dbReference type="InterPro" id="IPR050344">
    <property type="entry name" value="Peptidase_M1_aminopeptidases"/>
</dbReference>
<dbReference type="GO" id="GO:0005615">
    <property type="term" value="C:extracellular space"/>
    <property type="evidence" value="ECO:0007669"/>
    <property type="project" value="TreeGrafter"/>
</dbReference>
<dbReference type="CDD" id="cd09604">
    <property type="entry name" value="M1_APN_like"/>
    <property type="match status" value="1"/>
</dbReference>
<dbReference type="GO" id="GO:0008270">
    <property type="term" value="F:zinc ion binding"/>
    <property type="evidence" value="ECO:0007669"/>
    <property type="project" value="InterPro"/>
</dbReference>
<dbReference type="GO" id="GO:0070006">
    <property type="term" value="F:metalloaminopeptidase activity"/>
    <property type="evidence" value="ECO:0007669"/>
    <property type="project" value="TreeGrafter"/>
</dbReference>
<dbReference type="PANTHER" id="PTHR11533:SF174">
    <property type="entry name" value="PUROMYCIN-SENSITIVE AMINOPEPTIDASE-RELATED"/>
    <property type="match status" value="1"/>
</dbReference>
<dbReference type="Proteomes" id="UP000255317">
    <property type="component" value="Unassembled WGS sequence"/>
</dbReference>
<dbReference type="PANTHER" id="PTHR11533">
    <property type="entry name" value="PROTEASE M1 ZINC METALLOPROTEASE"/>
    <property type="match status" value="1"/>
</dbReference>
<dbReference type="OrthoDB" id="9814383at2"/>
<organism evidence="3 4">
    <name type="scientific">Marinirhabdus gelatinilytica</name>
    <dbReference type="NCBI Taxonomy" id="1703343"/>
    <lineage>
        <taxon>Bacteria</taxon>
        <taxon>Pseudomonadati</taxon>
        <taxon>Bacteroidota</taxon>
        <taxon>Flavobacteriia</taxon>
        <taxon>Flavobacteriales</taxon>
        <taxon>Flavobacteriaceae</taxon>
    </lineage>
</organism>
<evidence type="ECO:0000259" key="2">
    <source>
        <dbReference type="Pfam" id="PF01433"/>
    </source>
</evidence>
<name>A0A370Q8F7_9FLAO</name>
<dbReference type="InterPro" id="IPR014782">
    <property type="entry name" value="Peptidase_M1_dom"/>
</dbReference>
<protein>
    <recommendedName>
        <fullName evidence="2">Peptidase M1 membrane alanine aminopeptidase domain-containing protein</fullName>
    </recommendedName>
</protein>